<organism evidence="2 3">
    <name type="scientific">Caenorhabditis briggsae</name>
    <dbReference type="NCBI Taxonomy" id="6238"/>
    <lineage>
        <taxon>Eukaryota</taxon>
        <taxon>Metazoa</taxon>
        <taxon>Ecdysozoa</taxon>
        <taxon>Nematoda</taxon>
        <taxon>Chromadorea</taxon>
        <taxon>Rhabditida</taxon>
        <taxon>Rhabditina</taxon>
        <taxon>Rhabditomorpha</taxon>
        <taxon>Rhabditoidea</taxon>
        <taxon>Rhabditidae</taxon>
        <taxon>Peloderinae</taxon>
        <taxon>Caenorhabditis</taxon>
    </lineage>
</organism>
<accession>A0AAE9A169</accession>
<evidence type="ECO:0000313" key="2">
    <source>
        <dbReference type="EMBL" id="ULT88815.1"/>
    </source>
</evidence>
<dbReference type="Gene3D" id="3.20.20.190">
    <property type="entry name" value="Phosphatidylinositol (PI) phosphodiesterase"/>
    <property type="match status" value="1"/>
</dbReference>
<proteinExistence type="predicted"/>
<dbReference type="AlphaFoldDB" id="A0AAE9A169"/>
<evidence type="ECO:0000259" key="1">
    <source>
        <dbReference type="Pfam" id="PF03009"/>
    </source>
</evidence>
<dbReference type="InterPro" id="IPR017946">
    <property type="entry name" value="PLC-like_Pdiesterase_TIM-brl"/>
</dbReference>
<dbReference type="InterPro" id="IPR030395">
    <property type="entry name" value="GP_PDE_dom"/>
</dbReference>
<evidence type="ECO:0000313" key="3">
    <source>
        <dbReference type="Proteomes" id="UP000827892"/>
    </source>
</evidence>
<sequence>MIIQPLYILPKFLGVDVVMMSFRLISENLIRESKEKGFSVISWTVNDDDYMRILAKLNVPFLTDISSQVDKKIFEANKII</sequence>
<name>A0AAE9A169_CAEBR</name>
<reference evidence="2 3" key="1">
    <citation type="submission" date="2022-02" db="EMBL/GenBank/DDBJ databases">
        <title>Chromosome-level reference genomes for two strains of Caenorhabditis briggsae: an improved platform for comparative genomics.</title>
        <authorList>
            <person name="Stevens L."/>
            <person name="Andersen E.C."/>
        </authorList>
    </citation>
    <scope>NUCLEOTIDE SEQUENCE [LARGE SCALE GENOMIC DNA]</scope>
    <source>
        <strain evidence="2">QX1410_ONT</strain>
        <tissue evidence="2">Whole-organism</tissue>
    </source>
</reference>
<dbReference type="Proteomes" id="UP000827892">
    <property type="component" value="Chromosome V"/>
</dbReference>
<gene>
    <name evidence="2" type="ORF">L3Y34_007786</name>
</gene>
<dbReference type="GO" id="GO:0006629">
    <property type="term" value="P:lipid metabolic process"/>
    <property type="evidence" value="ECO:0007669"/>
    <property type="project" value="InterPro"/>
</dbReference>
<feature type="domain" description="GP-PDE" evidence="1">
    <location>
        <begin position="11"/>
        <end position="59"/>
    </location>
</feature>
<protein>
    <recommendedName>
        <fullName evidence="1">GP-PDE domain-containing protein</fullName>
    </recommendedName>
</protein>
<dbReference type="GO" id="GO:0008081">
    <property type="term" value="F:phosphoric diester hydrolase activity"/>
    <property type="evidence" value="ECO:0007669"/>
    <property type="project" value="InterPro"/>
</dbReference>
<dbReference type="EMBL" id="CP090895">
    <property type="protein sequence ID" value="ULT88815.1"/>
    <property type="molecule type" value="Genomic_DNA"/>
</dbReference>
<dbReference type="SUPFAM" id="SSF51695">
    <property type="entry name" value="PLC-like phosphodiesterases"/>
    <property type="match status" value="1"/>
</dbReference>
<dbReference type="Pfam" id="PF03009">
    <property type="entry name" value="GDPD"/>
    <property type="match status" value="1"/>
</dbReference>